<proteinExistence type="inferred from homology"/>
<dbReference type="GO" id="GO:0005198">
    <property type="term" value="F:structural molecule activity"/>
    <property type="evidence" value="ECO:0007669"/>
    <property type="project" value="InterPro"/>
</dbReference>
<comment type="function">
    <text evidence="1 7">Clathrin is the major protein of the polyhedral coat of coated pits and vesicles.</text>
</comment>
<dbReference type="GO" id="GO:0072583">
    <property type="term" value="P:clathrin-dependent endocytosis"/>
    <property type="evidence" value="ECO:0007669"/>
    <property type="project" value="TreeGrafter"/>
</dbReference>
<keyword evidence="4 7" id="KW-0472">Membrane</keyword>
<comment type="similarity">
    <text evidence="3 7">Belongs to the clathrin light chain family.</text>
</comment>
<feature type="region of interest" description="Disordered" evidence="9">
    <location>
        <begin position="1"/>
        <end position="84"/>
    </location>
</feature>
<evidence type="ECO:0000256" key="5">
    <source>
        <dbReference type="ARBA" id="ARBA00023176"/>
    </source>
</evidence>
<dbReference type="GO" id="GO:0030132">
    <property type="term" value="C:clathrin coat of coated pit"/>
    <property type="evidence" value="ECO:0007669"/>
    <property type="project" value="InterPro"/>
</dbReference>
<evidence type="ECO:0000256" key="6">
    <source>
        <dbReference type="ARBA" id="ARBA00023329"/>
    </source>
</evidence>
<evidence type="ECO:0000256" key="3">
    <source>
        <dbReference type="ARBA" id="ARBA00005263"/>
    </source>
</evidence>
<protein>
    <recommendedName>
        <fullName evidence="7">Clathrin light chain</fullName>
    </recommendedName>
</protein>
<keyword evidence="5 7" id="KW-0168">Coated pit</keyword>
<evidence type="ECO:0000256" key="7">
    <source>
        <dbReference type="RuleBase" id="RU363137"/>
    </source>
</evidence>
<accession>A0AAW1JNE2</accession>
<dbReference type="PANTHER" id="PTHR10639">
    <property type="entry name" value="CLATHRIN LIGHT CHAIN"/>
    <property type="match status" value="1"/>
</dbReference>
<dbReference type="AlphaFoldDB" id="A0AAW1JNE2"/>
<evidence type="ECO:0000313" key="11">
    <source>
        <dbReference type="Proteomes" id="UP001443914"/>
    </source>
</evidence>
<dbReference type="Pfam" id="PF01086">
    <property type="entry name" value="Clathrin_lg_ch"/>
    <property type="match status" value="1"/>
</dbReference>
<evidence type="ECO:0000256" key="9">
    <source>
        <dbReference type="SAM" id="MobiDB-lite"/>
    </source>
</evidence>
<gene>
    <name evidence="10" type="ORF">RND81_07G145000</name>
</gene>
<organism evidence="10 11">
    <name type="scientific">Saponaria officinalis</name>
    <name type="common">Common soapwort</name>
    <name type="synonym">Lychnis saponaria</name>
    <dbReference type="NCBI Taxonomy" id="3572"/>
    <lineage>
        <taxon>Eukaryota</taxon>
        <taxon>Viridiplantae</taxon>
        <taxon>Streptophyta</taxon>
        <taxon>Embryophyta</taxon>
        <taxon>Tracheophyta</taxon>
        <taxon>Spermatophyta</taxon>
        <taxon>Magnoliopsida</taxon>
        <taxon>eudicotyledons</taxon>
        <taxon>Gunneridae</taxon>
        <taxon>Pentapetalae</taxon>
        <taxon>Caryophyllales</taxon>
        <taxon>Caryophyllaceae</taxon>
        <taxon>Caryophylleae</taxon>
        <taxon>Saponaria</taxon>
    </lineage>
</organism>
<feature type="compositionally biased region" description="Basic and acidic residues" evidence="9">
    <location>
        <begin position="234"/>
        <end position="263"/>
    </location>
</feature>
<evidence type="ECO:0000313" key="10">
    <source>
        <dbReference type="EMBL" id="KAK9706689.1"/>
    </source>
</evidence>
<keyword evidence="6 7" id="KW-0968">Cytoplasmic vesicle</keyword>
<evidence type="ECO:0000256" key="1">
    <source>
        <dbReference type="ARBA" id="ARBA00003913"/>
    </source>
</evidence>
<keyword evidence="11" id="KW-1185">Reference proteome</keyword>
<feature type="compositionally biased region" description="Basic and acidic residues" evidence="9">
    <location>
        <begin position="179"/>
        <end position="194"/>
    </location>
</feature>
<dbReference type="GO" id="GO:0032050">
    <property type="term" value="F:clathrin heavy chain binding"/>
    <property type="evidence" value="ECO:0007669"/>
    <property type="project" value="TreeGrafter"/>
</dbReference>
<dbReference type="GO" id="GO:0030130">
    <property type="term" value="C:clathrin coat of trans-Golgi network vesicle"/>
    <property type="evidence" value="ECO:0007669"/>
    <property type="project" value="InterPro"/>
</dbReference>
<evidence type="ECO:0000256" key="8">
    <source>
        <dbReference type="SAM" id="Coils"/>
    </source>
</evidence>
<reference evidence="10" key="1">
    <citation type="submission" date="2024-03" db="EMBL/GenBank/DDBJ databases">
        <title>WGS assembly of Saponaria officinalis var. Norfolk2.</title>
        <authorList>
            <person name="Jenkins J."/>
            <person name="Shu S."/>
            <person name="Grimwood J."/>
            <person name="Barry K."/>
            <person name="Goodstein D."/>
            <person name="Schmutz J."/>
            <person name="Leebens-Mack J."/>
            <person name="Osbourn A."/>
        </authorList>
    </citation>
    <scope>NUCLEOTIDE SEQUENCE [LARGE SCALE GENOMIC DNA]</scope>
    <source>
        <strain evidence="10">JIC</strain>
    </source>
</reference>
<feature type="compositionally biased region" description="Low complexity" evidence="9">
    <location>
        <begin position="38"/>
        <end position="59"/>
    </location>
</feature>
<feature type="coiled-coil region" evidence="8">
    <location>
        <begin position="100"/>
        <end position="127"/>
    </location>
</feature>
<dbReference type="EMBL" id="JBDFQZ010000007">
    <property type="protein sequence ID" value="KAK9706689.1"/>
    <property type="molecule type" value="Genomic_DNA"/>
</dbReference>
<comment type="caution">
    <text evidence="10">The sequence shown here is derived from an EMBL/GenBank/DDBJ whole genome shotgun (WGS) entry which is preliminary data.</text>
</comment>
<evidence type="ECO:0000256" key="2">
    <source>
        <dbReference type="ARBA" id="ARBA00004180"/>
    </source>
</evidence>
<dbReference type="InterPro" id="IPR000996">
    <property type="entry name" value="Clathrin_L-chain"/>
</dbReference>
<dbReference type="Proteomes" id="UP001443914">
    <property type="component" value="Unassembled WGS sequence"/>
</dbReference>
<feature type="region of interest" description="Disordered" evidence="9">
    <location>
        <begin position="179"/>
        <end position="272"/>
    </location>
</feature>
<dbReference type="PANTHER" id="PTHR10639:SF7">
    <property type="entry name" value="CLATHRIN LIGHT CHAIN"/>
    <property type="match status" value="1"/>
</dbReference>
<keyword evidence="8" id="KW-0175">Coiled coil</keyword>
<dbReference type="GO" id="GO:0006886">
    <property type="term" value="P:intracellular protein transport"/>
    <property type="evidence" value="ECO:0007669"/>
    <property type="project" value="InterPro"/>
</dbReference>
<name>A0AAW1JNE2_SAPOF</name>
<sequence>MSPFDEFTTAVDGGATAGVTVEDELDNSPAPFGNPNYSSNQSPFSESSSISNGDGAPFDFGGGDDENDAVFTSSGGPVLPPHDQMFDEGFALREWRRQNALRLEEKEKREKETRKQIIEEAEEYKRAFLEKRKLNVETNKNNNRDKEKIYLINQEKFHKEADKQYWKAIAELIPYEVPTIEKRGRKKDDKDKKASITVIQGPKPGKPTDMTRMRQVLVKLKHTPPPHMIPPKPDPVKDAKDGKERKNAKNSEDAVKKSEKESPPETELVTNA</sequence>
<comment type="subcellular location">
    <subcellularLocation>
        <location evidence="2 7">Cytoplasmic vesicle membrane</location>
        <topology evidence="2 7">Peripheral membrane protein</topology>
        <orientation evidence="2 7">Cytoplasmic side</orientation>
    </subcellularLocation>
    <subcellularLocation>
        <location evidence="7">Membrane</location>
        <location evidence="7">Coated pit</location>
        <topology evidence="7">Peripheral membrane protein</topology>
        <orientation evidence="7">Cytoplasmic side</orientation>
    </subcellularLocation>
    <text evidence="7">Cytoplasmic face of coated pits and vesicles.</text>
</comment>
<evidence type="ECO:0000256" key="4">
    <source>
        <dbReference type="ARBA" id="ARBA00023136"/>
    </source>
</evidence>